<evidence type="ECO:0000259" key="5">
    <source>
        <dbReference type="Pfam" id="PF08172"/>
    </source>
</evidence>
<dbReference type="STRING" id="436017.A4S310"/>
<sequence>MRDARARCDASAAAEREEKRRLKEKLTRAASDGEATTLALTEEVKRLTRCREEDLACVRAIIGDGAVLVAGAPEEALSTMATCRRELEAARVERDAAKKASFAASTSGANAESLMSAMKEKMQEKIDEAMKTMEAKKRAAESSADAARQGKAAAEQKLGALQKQYDEMASKLFDAENAMETNEARNAAEKEELVTLGEELRRREEALEAHVEAARATERATTSRDEHAESRLAEKLAVKERMVSQLAAEVESNAARAKESEEKHAAERESLNAQIVALRQEVLKARETAQPSESATLKLKAEIATLTNRVKMLQEISGLEVGDDDAAAGGDESSASGAEAMQSLRERNKKLAAELTVARRETEEATTSLEIARGAQASAERKYTETAEMVATLETDLATRLSEIIEDRAVNGSPMKVNAASSESTDLLTILTSQRDRFKRRVGELDERAARLEQDKIAAEDAKAKLEADSVQLFEKLQYVQNYYSKQLASSGGRTTILRVDAEGIPVTDGAVAASTAPSQSAKNARYSCGAVTVNIESERTAAAVDGMRRRAARYGCFGGVNAESDIPGGDAGGVVQRYRRRYLARLNPFAAFREREVEDSASSLPIHDRIGLTSGKMLMKSRATRTAFSVYLIVLHLFMLRRAFS</sequence>
<dbReference type="KEGG" id="olu:OSTLU_33636"/>
<dbReference type="RefSeq" id="XP_001419837.1">
    <property type="nucleotide sequence ID" value="XM_001419800.1"/>
</dbReference>
<dbReference type="EMBL" id="CP000589">
    <property type="protein sequence ID" value="ABO98130.1"/>
    <property type="molecule type" value="Genomic_DNA"/>
</dbReference>
<keyword evidence="1 2" id="KW-0175">Coiled coil</keyword>
<dbReference type="HOGENOM" id="CLU_424176_0_0_1"/>
<keyword evidence="7" id="KW-1185">Reference proteome</keyword>
<dbReference type="Proteomes" id="UP000001568">
    <property type="component" value="Chromosome 9"/>
</dbReference>
<dbReference type="eggNOG" id="KOG0963">
    <property type="taxonomic scope" value="Eukaryota"/>
</dbReference>
<feature type="compositionally biased region" description="Basic and acidic residues" evidence="3">
    <location>
        <begin position="1"/>
        <end position="27"/>
    </location>
</feature>
<dbReference type="Gramene" id="ABO98130">
    <property type="protein sequence ID" value="ABO98130"/>
    <property type="gene ID" value="OSTLU_33636"/>
</dbReference>
<dbReference type="OMA" id="KNARYSC"/>
<dbReference type="InterPro" id="IPR012955">
    <property type="entry name" value="CASP_C"/>
</dbReference>
<feature type="coiled-coil region" evidence="2">
    <location>
        <begin position="435"/>
        <end position="469"/>
    </location>
</feature>
<proteinExistence type="predicted"/>
<evidence type="ECO:0000313" key="7">
    <source>
        <dbReference type="Proteomes" id="UP000001568"/>
    </source>
</evidence>
<dbReference type="PANTHER" id="PTHR14043:SF2">
    <property type="entry name" value="HOMEOBOX PROTEIN CUT"/>
    <property type="match status" value="1"/>
</dbReference>
<dbReference type="Pfam" id="PF08172">
    <property type="entry name" value="CASP_C"/>
    <property type="match status" value="1"/>
</dbReference>
<reference evidence="6 7" key="1">
    <citation type="journal article" date="2007" name="Proc. Natl. Acad. Sci. U.S.A.">
        <title>The tiny eukaryote Ostreococcus provides genomic insights into the paradox of plankton speciation.</title>
        <authorList>
            <person name="Palenik B."/>
            <person name="Grimwood J."/>
            <person name="Aerts A."/>
            <person name="Rouze P."/>
            <person name="Salamov A."/>
            <person name="Putnam N."/>
            <person name="Dupont C."/>
            <person name="Jorgensen R."/>
            <person name="Derelle E."/>
            <person name="Rombauts S."/>
            <person name="Zhou K."/>
            <person name="Otillar R."/>
            <person name="Merchant S.S."/>
            <person name="Podell S."/>
            <person name="Gaasterland T."/>
            <person name="Napoli C."/>
            <person name="Gendler K."/>
            <person name="Manuell A."/>
            <person name="Tai V."/>
            <person name="Vallon O."/>
            <person name="Piganeau G."/>
            <person name="Jancek S."/>
            <person name="Heijde M."/>
            <person name="Jabbari K."/>
            <person name="Bowler C."/>
            <person name="Lohr M."/>
            <person name="Robbens S."/>
            <person name="Werner G."/>
            <person name="Dubchak I."/>
            <person name="Pazour G.J."/>
            <person name="Ren Q."/>
            <person name="Paulsen I."/>
            <person name="Delwiche C."/>
            <person name="Schmutz J."/>
            <person name="Rokhsar D."/>
            <person name="Van de Peer Y."/>
            <person name="Moreau H."/>
            <person name="Grigoriev I.V."/>
        </authorList>
    </citation>
    <scope>NUCLEOTIDE SEQUENCE [LARGE SCALE GENOMIC DNA]</scope>
    <source>
        <strain evidence="6 7">CCE9901</strain>
    </source>
</reference>
<evidence type="ECO:0000256" key="1">
    <source>
        <dbReference type="ARBA" id="ARBA00023054"/>
    </source>
</evidence>
<evidence type="ECO:0000313" key="6">
    <source>
        <dbReference type="EMBL" id="ABO98130.1"/>
    </source>
</evidence>
<dbReference type="GO" id="GO:0000139">
    <property type="term" value="C:Golgi membrane"/>
    <property type="evidence" value="ECO:0007669"/>
    <property type="project" value="InterPro"/>
</dbReference>
<feature type="domain" description="CASP C-terminal" evidence="5">
    <location>
        <begin position="340"/>
        <end position="641"/>
    </location>
</feature>
<dbReference type="GeneID" id="5003839"/>
<organism evidence="6 7">
    <name type="scientific">Ostreococcus lucimarinus (strain CCE9901)</name>
    <dbReference type="NCBI Taxonomy" id="436017"/>
    <lineage>
        <taxon>Eukaryota</taxon>
        <taxon>Viridiplantae</taxon>
        <taxon>Chlorophyta</taxon>
        <taxon>Mamiellophyceae</taxon>
        <taxon>Mamiellales</taxon>
        <taxon>Bathycoccaceae</taxon>
        <taxon>Ostreococcus</taxon>
    </lineage>
</organism>
<gene>
    <name evidence="6" type="ORF">OSTLU_33636</name>
</gene>
<evidence type="ECO:0000256" key="2">
    <source>
        <dbReference type="SAM" id="Coils"/>
    </source>
</evidence>
<dbReference type="PANTHER" id="PTHR14043">
    <property type="entry name" value="CCAAT DISPLACEMENT PROTEIN-RELATED"/>
    <property type="match status" value="1"/>
</dbReference>
<accession>A4S310</accession>
<feature type="transmembrane region" description="Helical" evidence="4">
    <location>
        <begin position="627"/>
        <end position="645"/>
    </location>
</feature>
<evidence type="ECO:0000256" key="3">
    <source>
        <dbReference type="SAM" id="MobiDB-lite"/>
    </source>
</evidence>
<keyword evidence="4" id="KW-0812">Transmembrane</keyword>
<keyword evidence="4" id="KW-1133">Transmembrane helix</keyword>
<feature type="coiled-coil region" evidence="2">
    <location>
        <begin position="80"/>
        <end position="217"/>
    </location>
</feature>
<dbReference type="AlphaFoldDB" id="A4S310"/>
<dbReference type="OrthoDB" id="498992at2759"/>
<evidence type="ECO:0000256" key="4">
    <source>
        <dbReference type="SAM" id="Phobius"/>
    </source>
</evidence>
<name>A4S310_OSTLU</name>
<dbReference type="GO" id="GO:0006891">
    <property type="term" value="P:intra-Golgi vesicle-mediated transport"/>
    <property type="evidence" value="ECO:0007669"/>
    <property type="project" value="InterPro"/>
</dbReference>
<protein>
    <recommendedName>
        <fullName evidence="5">CASP C-terminal domain-containing protein</fullName>
    </recommendedName>
</protein>
<feature type="coiled-coil region" evidence="2">
    <location>
        <begin position="254"/>
        <end position="288"/>
    </location>
</feature>
<keyword evidence="4" id="KW-0472">Membrane</keyword>
<feature type="region of interest" description="Disordered" evidence="3">
    <location>
        <begin position="1"/>
        <end position="28"/>
    </location>
</feature>